<evidence type="ECO:0000256" key="2">
    <source>
        <dbReference type="ARBA" id="ARBA00022771"/>
    </source>
</evidence>
<feature type="compositionally biased region" description="Low complexity" evidence="6">
    <location>
        <begin position="161"/>
        <end position="170"/>
    </location>
</feature>
<dbReference type="Proteomes" id="UP000007801">
    <property type="component" value="Unassembled WGS sequence"/>
</dbReference>
<dbReference type="GO" id="GO:0019789">
    <property type="term" value="F:SUMO transferase activity"/>
    <property type="evidence" value="ECO:0007669"/>
    <property type="project" value="InterPro"/>
</dbReference>
<keyword evidence="4" id="KW-0469">Meiosis</keyword>
<keyword evidence="2 5" id="KW-0863">Zinc-finger</keyword>
<dbReference type="GO" id="GO:0007129">
    <property type="term" value="P:homologous chromosome pairing at meiosis"/>
    <property type="evidence" value="ECO:0007669"/>
    <property type="project" value="TreeGrafter"/>
</dbReference>
<dbReference type="KEGG" id="dan:6505458"/>
<dbReference type="OrthoDB" id="2535391at2759"/>
<dbReference type="GO" id="GO:0000795">
    <property type="term" value="C:synaptonemal complex"/>
    <property type="evidence" value="ECO:0007669"/>
    <property type="project" value="InterPro"/>
</dbReference>
<dbReference type="GO" id="GO:0007131">
    <property type="term" value="P:reciprocal meiotic recombination"/>
    <property type="evidence" value="ECO:0007669"/>
    <property type="project" value="InterPro"/>
</dbReference>
<dbReference type="PROSITE" id="PS50089">
    <property type="entry name" value="ZF_RING_2"/>
    <property type="match status" value="1"/>
</dbReference>
<evidence type="ECO:0000313" key="9">
    <source>
        <dbReference type="Proteomes" id="UP000007801"/>
    </source>
</evidence>
<feature type="region of interest" description="Disordered" evidence="6">
    <location>
        <begin position="150"/>
        <end position="174"/>
    </location>
</feature>
<keyword evidence="9" id="KW-1185">Reference proteome</keyword>
<dbReference type="GO" id="GO:0016925">
    <property type="term" value="P:protein sumoylation"/>
    <property type="evidence" value="ECO:0007669"/>
    <property type="project" value="TreeGrafter"/>
</dbReference>
<dbReference type="InParanoid" id="B3MUY6"/>
<feature type="domain" description="RING-type" evidence="7">
    <location>
        <begin position="12"/>
        <end position="53"/>
    </location>
</feature>
<proteinExistence type="predicted"/>
<protein>
    <recommendedName>
        <fullName evidence="7">RING-type domain-containing protein</fullName>
    </recommendedName>
</protein>
<evidence type="ECO:0000256" key="4">
    <source>
        <dbReference type="ARBA" id="ARBA00023254"/>
    </source>
</evidence>
<dbReference type="eggNOG" id="KOG4739">
    <property type="taxonomic scope" value="Eukaryota"/>
</dbReference>
<evidence type="ECO:0000256" key="3">
    <source>
        <dbReference type="ARBA" id="ARBA00022833"/>
    </source>
</evidence>
<dbReference type="EMBL" id="CH902624">
    <property type="protein sequence ID" value="EDV33051.2"/>
    <property type="molecule type" value="Genomic_DNA"/>
</dbReference>
<keyword evidence="3" id="KW-0862">Zinc</keyword>
<keyword evidence="1" id="KW-0479">Metal-binding</keyword>
<evidence type="ECO:0000313" key="8">
    <source>
        <dbReference type="EMBL" id="EDV33051.2"/>
    </source>
</evidence>
<gene>
    <name evidence="8" type="primary">Dana\GF22805</name>
    <name evidence="8" type="synonym">dana_GLEANR_719</name>
    <name evidence="8" type="ORF">GF22805</name>
</gene>
<dbReference type="InterPro" id="IPR017907">
    <property type="entry name" value="Znf_RING_CS"/>
</dbReference>
<dbReference type="AlphaFoldDB" id="B3MUY6"/>
<dbReference type="PANTHER" id="PTHR22663:SF17">
    <property type="entry name" value="RING FINGER PROTEIN NARYA-RELATED"/>
    <property type="match status" value="1"/>
</dbReference>
<evidence type="ECO:0000256" key="5">
    <source>
        <dbReference type="PROSITE-ProRule" id="PRU00175"/>
    </source>
</evidence>
<sequence length="213" mass="24929">MNSNSIMFRLHCNKCFCHKKNITSLNFYISNCKHILCGGCLPGSSGDKRCPLCGVHFKPIPICPSMPDKVAYYFEDPRRFLELYRKISKFQADQRDSDDRGFQFKMRKRTEMKRKLDNYLRMEAQVQQHKKLQERPIHYDDTLSSEECEAGMPKKRRYTLPETPSTSSSEGFLSDEDNEKFLRYFEAALAANDKEPASWGRDLSYDEVLDFDT</sequence>
<dbReference type="Pfam" id="PF14634">
    <property type="entry name" value="zf-RING_5"/>
    <property type="match status" value="1"/>
</dbReference>
<accession>B3MUY6</accession>
<dbReference type="PROSITE" id="PS00518">
    <property type="entry name" value="ZF_RING_1"/>
    <property type="match status" value="1"/>
</dbReference>
<dbReference type="PANTHER" id="PTHR22663">
    <property type="entry name" value="RING FINGER PROTEIN NARYA-RELATED"/>
    <property type="match status" value="1"/>
</dbReference>
<organism evidence="8 9">
    <name type="scientific">Drosophila ananassae</name>
    <name type="common">Fruit fly</name>
    <dbReference type="NCBI Taxonomy" id="7217"/>
    <lineage>
        <taxon>Eukaryota</taxon>
        <taxon>Metazoa</taxon>
        <taxon>Ecdysozoa</taxon>
        <taxon>Arthropoda</taxon>
        <taxon>Hexapoda</taxon>
        <taxon>Insecta</taxon>
        <taxon>Pterygota</taxon>
        <taxon>Neoptera</taxon>
        <taxon>Endopterygota</taxon>
        <taxon>Diptera</taxon>
        <taxon>Brachycera</taxon>
        <taxon>Muscomorpha</taxon>
        <taxon>Ephydroidea</taxon>
        <taxon>Drosophilidae</taxon>
        <taxon>Drosophila</taxon>
        <taxon>Sophophora</taxon>
    </lineage>
</organism>
<dbReference type="GO" id="GO:0008270">
    <property type="term" value="F:zinc ion binding"/>
    <property type="evidence" value="ECO:0007669"/>
    <property type="project" value="UniProtKB-KW"/>
</dbReference>
<dbReference type="GeneID" id="6505458"/>
<dbReference type="InterPro" id="IPR042123">
    <property type="entry name" value="Zip3/RNF212-like"/>
</dbReference>
<name>B3MUY6_DROAN</name>
<dbReference type="HOGENOM" id="CLU_1268118_0_0_1"/>
<reference evidence="8 9" key="1">
    <citation type="journal article" date="2007" name="Nature">
        <title>Evolution of genes and genomes on the Drosophila phylogeny.</title>
        <authorList>
            <consortium name="Drosophila 12 Genomes Consortium"/>
            <person name="Clark A.G."/>
            <person name="Eisen M.B."/>
            <person name="Smith D.R."/>
            <person name="Bergman C.M."/>
            <person name="Oliver B."/>
            <person name="Markow T.A."/>
            <person name="Kaufman T.C."/>
            <person name="Kellis M."/>
            <person name="Gelbart W."/>
            <person name="Iyer V.N."/>
            <person name="Pollard D.A."/>
            <person name="Sackton T.B."/>
            <person name="Larracuente A.M."/>
            <person name="Singh N.D."/>
            <person name="Abad J.P."/>
            <person name="Abt D.N."/>
            <person name="Adryan B."/>
            <person name="Aguade M."/>
            <person name="Akashi H."/>
            <person name="Anderson W.W."/>
            <person name="Aquadro C.F."/>
            <person name="Ardell D.H."/>
            <person name="Arguello R."/>
            <person name="Artieri C.G."/>
            <person name="Barbash D.A."/>
            <person name="Barker D."/>
            <person name="Barsanti P."/>
            <person name="Batterham P."/>
            <person name="Batzoglou S."/>
            <person name="Begun D."/>
            <person name="Bhutkar A."/>
            <person name="Blanco E."/>
            <person name="Bosak S.A."/>
            <person name="Bradley R.K."/>
            <person name="Brand A.D."/>
            <person name="Brent M.R."/>
            <person name="Brooks A.N."/>
            <person name="Brown R.H."/>
            <person name="Butlin R.K."/>
            <person name="Caggese C."/>
            <person name="Calvi B.R."/>
            <person name="Bernardo de Carvalho A."/>
            <person name="Caspi A."/>
            <person name="Castrezana S."/>
            <person name="Celniker S.E."/>
            <person name="Chang J.L."/>
            <person name="Chapple C."/>
            <person name="Chatterji S."/>
            <person name="Chinwalla A."/>
            <person name="Civetta A."/>
            <person name="Clifton S.W."/>
            <person name="Comeron J.M."/>
            <person name="Costello J.C."/>
            <person name="Coyne J.A."/>
            <person name="Daub J."/>
            <person name="David R.G."/>
            <person name="Delcher A.L."/>
            <person name="Delehaunty K."/>
            <person name="Do C.B."/>
            <person name="Ebling H."/>
            <person name="Edwards K."/>
            <person name="Eickbush T."/>
            <person name="Evans J.D."/>
            <person name="Filipski A."/>
            <person name="Findeiss S."/>
            <person name="Freyhult E."/>
            <person name="Fulton L."/>
            <person name="Fulton R."/>
            <person name="Garcia A.C."/>
            <person name="Gardiner A."/>
            <person name="Garfield D.A."/>
            <person name="Garvin B.E."/>
            <person name="Gibson G."/>
            <person name="Gilbert D."/>
            <person name="Gnerre S."/>
            <person name="Godfrey J."/>
            <person name="Good R."/>
            <person name="Gotea V."/>
            <person name="Gravely B."/>
            <person name="Greenberg A.J."/>
            <person name="Griffiths-Jones S."/>
            <person name="Gross S."/>
            <person name="Guigo R."/>
            <person name="Gustafson E.A."/>
            <person name="Haerty W."/>
            <person name="Hahn M.W."/>
            <person name="Halligan D.L."/>
            <person name="Halpern A.L."/>
            <person name="Halter G.M."/>
            <person name="Han M.V."/>
            <person name="Heger A."/>
            <person name="Hillier L."/>
            <person name="Hinrichs A.S."/>
            <person name="Holmes I."/>
            <person name="Hoskins R.A."/>
            <person name="Hubisz M.J."/>
            <person name="Hultmark D."/>
            <person name="Huntley M.A."/>
            <person name="Jaffe D.B."/>
            <person name="Jagadeeshan S."/>
            <person name="Jeck W.R."/>
            <person name="Johnson J."/>
            <person name="Jones C.D."/>
            <person name="Jordan W.C."/>
            <person name="Karpen G.H."/>
            <person name="Kataoka E."/>
            <person name="Keightley P.D."/>
            <person name="Kheradpour P."/>
            <person name="Kirkness E.F."/>
            <person name="Koerich L.B."/>
            <person name="Kristiansen K."/>
            <person name="Kudrna D."/>
            <person name="Kulathinal R.J."/>
            <person name="Kumar S."/>
            <person name="Kwok R."/>
            <person name="Lander E."/>
            <person name="Langley C.H."/>
            <person name="Lapoint R."/>
            <person name="Lazzaro B.P."/>
            <person name="Lee S.J."/>
            <person name="Levesque L."/>
            <person name="Li R."/>
            <person name="Lin C.F."/>
            <person name="Lin M.F."/>
            <person name="Lindblad-Toh K."/>
            <person name="Llopart A."/>
            <person name="Long M."/>
            <person name="Low L."/>
            <person name="Lozovsky E."/>
            <person name="Lu J."/>
            <person name="Luo M."/>
            <person name="Machado C.A."/>
            <person name="Makalowski W."/>
            <person name="Marzo M."/>
            <person name="Matsuda M."/>
            <person name="Matzkin L."/>
            <person name="McAllister B."/>
            <person name="McBride C.S."/>
            <person name="McKernan B."/>
            <person name="McKernan K."/>
            <person name="Mendez-Lago M."/>
            <person name="Minx P."/>
            <person name="Mollenhauer M.U."/>
            <person name="Montooth K."/>
            <person name="Mount S.M."/>
            <person name="Mu X."/>
            <person name="Myers E."/>
            <person name="Negre B."/>
            <person name="Newfeld S."/>
            <person name="Nielsen R."/>
            <person name="Noor M.A."/>
            <person name="O'Grady P."/>
            <person name="Pachter L."/>
            <person name="Papaceit M."/>
            <person name="Parisi M.J."/>
            <person name="Parisi M."/>
            <person name="Parts L."/>
            <person name="Pedersen J.S."/>
            <person name="Pesole G."/>
            <person name="Phillippy A.M."/>
            <person name="Ponting C.P."/>
            <person name="Pop M."/>
            <person name="Porcelli D."/>
            <person name="Powell J.R."/>
            <person name="Prohaska S."/>
            <person name="Pruitt K."/>
            <person name="Puig M."/>
            <person name="Quesneville H."/>
            <person name="Ram K.R."/>
            <person name="Rand D."/>
            <person name="Rasmussen M.D."/>
            <person name="Reed L.K."/>
            <person name="Reenan R."/>
            <person name="Reily A."/>
            <person name="Remington K.A."/>
            <person name="Rieger T.T."/>
            <person name="Ritchie M.G."/>
            <person name="Robin C."/>
            <person name="Rogers Y.H."/>
            <person name="Rohde C."/>
            <person name="Rozas J."/>
            <person name="Rubenfield M.J."/>
            <person name="Ruiz A."/>
            <person name="Russo S."/>
            <person name="Salzberg S.L."/>
            <person name="Sanchez-Gracia A."/>
            <person name="Saranga D.J."/>
            <person name="Sato H."/>
            <person name="Schaeffer S.W."/>
            <person name="Schatz M.C."/>
            <person name="Schlenke T."/>
            <person name="Schwartz R."/>
            <person name="Segarra C."/>
            <person name="Singh R.S."/>
            <person name="Sirot L."/>
            <person name="Sirota M."/>
            <person name="Sisneros N.B."/>
            <person name="Smith C.D."/>
            <person name="Smith T.F."/>
            <person name="Spieth J."/>
            <person name="Stage D.E."/>
            <person name="Stark A."/>
            <person name="Stephan W."/>
            <person name="Strausberg R.L."/>
            <person name="Strempel S."/>
            <person name="Sturgill D."/>
            <person name="Sutton G."/>
            <person name="Sutton G.G."/>
            <person name="Tao W."/>
            <person name="Teichmann S."/>
            <person name="Tobari Y.N."/>
            <person name="Tomimura Y."/>
            <person name="Tsolas J.M."/>
            <person name="Valente V.L."/>
            <person name="Venter E."/>
            <person name="Venter J.C."/>
            <person name="Vicario S."/>
            <person name="Vieira F.G."/>
            <person name="Vilella A.J."/>
            <person name="Villasante A."/>
            <person name="Walenz B."/>
            <person name="Wang J."/>
            <person name="Wasserman M."/>
            <person name="Watts T."/>
            <person name="Wilson D."/>
            <person name="Wilson R.K."/>
            <person name="Wing R.A."/>
            <person name="Wolfner M.F."/>
            <person name="Wong A."/>
            <person name="Wong G.K."/>
            <person name="Wu C.I."/>
            <person name="Wu G."/>
            <person name="Yamamoto D."/>
            <person name="Yang H.P."/>
            <person name="Yang S.P."/>
            <person name="Yorke J.A."/>
            <person name="Yoshida K."/>
            <person name="Zdobnov E."/>
            <person name="Zhang P."/>
            <person name="Zhang Y."/>
            <person name="Zimin A.V."/>
            <person name="Baldwin J."/>
            <person name="Abdouelleil A."/>
            <person name="Abdulkadir J."/>
            <person name="Abebe A."/>
            <person name="Abera B."/>
            <person name="Abreu J."/>
            <person name="Acer S.C."/>
            <person name="Aftuck L."/>
            <person name="Alexander A."/>
            <person name="An P."/>
            <person name="Anderson E."/>
            <person name="Anderson S."/>
            <person name="Arachi H."/>
            <person name="Azer M."/>
            <person name="Bachantsang P."/>
            <person name="Barry A."/>
            <person name="Bayul T."/>
            <person name="Berlin A."/>
            <person name="Bessette D."/>
            <person name="Bloom T."/>
            <person name="Blye J."/>
            <person name="Boguslavskiy L."/>
            <person name="Bonnet C."/>
            <person name="Boukhgalter B."/>
            <person name="Bourzgui I."/>
            <person name="Brown A."/>
            <person name="Cahill P."/>
            <person name="Channer S."/>
            <person name="Cheshatsang Y."/>
            <person name="Chuda L."/>
            <person name="Citroen M."/>
            <person name="Collymore A."/>
            <person name="Cooke P."/>
            <person name="Costello M."/>
            <person name="D'Aco K."/>
            <person name="Daza R."/>
            <person name="De Haan G."/>
            <person name="DeGray S."/>
            <person name="DeMaso C."/>
            <person name="Dhargay N."/>
            <person name="Dooley K."/>
            <person name="Dooley E."/>
            <person name="Doricent M."/>
            <person name="Dorje P."/>
            <person name="Dorjee K."/>
            <person name="Dupes A."/>
            <person name="Elong R."/>
            <person name="Falk J."/>
            <person name="Farina A."/>
            <person name="Faro S."/>
            <person name="Ferguson D."/>
            <person name="Fisher S."/>
            <person name="Foley C.D."/>
            <person name="Franke A."/>
            <person name="Friedrich D."/>
            <person name="Gadbois L."/>
            <person name="Gearin G."/>
            <person name="Gearin C.R."/>
            <person name="Giannoukos G."/>
            <person name="Goode T."/>
            <person name="Graham J."/>
            <person name="Grandbois E."/>
            <person name="Grewal S."/>
            <person name="Gyaltsen K."/>
            <person name="Hafez N."/>
            <person name="Hagos B."/>
            <person name="Hall J."/>
            <person name="Henson C."/>
            <person name="Hollinger A."/>
            <person name="Honan T."/>
            <person name="Huard M.D."/>
            <person name="Hughes L."/>
            <person name="Hurhula B."/>
            <person name="Husby M.E."/>
            <person name="Kamat A."/>
            <person name="Kanga B."/>
            <person name="Kashin S."/>
            <person name="Khazanovich D."/>
            <person name="Kisner P."/>
            <person name="Lance K."/>
            <person name="Lara M."/>
            <person name="Lee W."/>
            <person name="Lennon N."/>
            <person name="Letendre F."/>
            <person name="LeVine R."/>
            <person name="Lipovsky A."/>
            <person name="Liu X."/>
            <person name="Liu J."/>
            <person name="Liu S."/>
            <person name="Lokyitsang T."/>
            <person name="Lokyitsang Y."/>
            <person name="Lubonja R."/>
            <person name="Lui A."/>
            <person name="MacDonald P."/>
            <person name="Magnisalis V."/>
            <person name="Maru K."/>
            <person name="Matthews C."/>
            <person name="McCusker W."/>
            <person name="McDonough S."/>
            <person name="Mehta T."/>
            <person name="Meldrim J."/>
            <person name="Meneus L."/>
            <person name="Mihai O."/>
            <person name="Mihalev A."/>
            <person name="Mihova T."/>
            <person name="Mittelman R."/>
            <person name="Mlenga V."/>
            <person name="Montmayeur A."/>
            <person name="Mulrain L."/>
            <person name="Navidi A."/>
            <person name="Naylor J."/>
            <person name="Negash T."/>
            <person name="Nguyen T."/>
            <person name="Nguyen N."/>
            <person name="Nicol R."/>
            <person name="Norbu C."/>
            <person name="Norbu N."/>
            <person name="Novod N."/>
            <person name="O'Neill B."/>
            <person name="Osman S."/>
            <person name="Markiewicz E."/>
            <person name="Oyono O.L."/>
            <person name="Patti C."/>
            <person name="Phunkhang P."/>
            <person name="Pierre F."/>
            <person name="Priest M."/>
            <person name="Raghuraman S."/>
            <person name="Rege F."/>
            <person name="Reyes R."/>
            <person name="Rise C."/>
            <person name="Rogov P."/>
            <person name="Ross K."/>
            <person name="Ryan E."/>
            <person name="Settipalli S."/>
            <person name="Shea T."/>
            <person name="Sherpa N."/>
            <person name="Shi L."/>
            <person name="Shih D."/>
            <person name="Sparrow T."/>
            <person name="Spaulding J."/>
            <person name="Stalker J."/>
            <person name="Stange-Thomann N."/>
            <person name="Stavropoulos S."/>
            <person name="Stone C."/>
            <person name="Strader C."/>
            <person name="Tesfaye S."/>
            <person name="Thomson T."/>
            <person name="Thoulutsang Y."/>
            <person name="Thoulutsang D."/>
            <person name="Topham K."/>
            <person name="Topping I."/>
            <person name="Tsamla T."/>
            <person name="Vassiliev H."/>
            <person name="Vo A."/>
            <person name="Wangchuk T."/>
            <person name="Wangdi T."/>
            <person name="Weiand M."/>
            <person name="Wilkinson J."/>
            <person name="Wilson A."/>
            <person name="Yadav S."/>
            <person name="Young G."/>
            <person name="Yu Q."/>
            <person name="Zembek L."/>
            <person name="Zhong D."/>
            <person name="Zimmer A."/>
            <person name="Zwirko Z."/>
            <person name="Jaffe D.B."/>
            <person name="Alvarez P."/>
            <person name="Brockman W."/>
            <person name="Butler J."/>
            <person name="Chin C."/>
            <person name="Gnerre S."/>
            <person name="Grabherr M."/>
            <person name="Kleber M."/>
            <person name="Mauceli E."/>
            <person name="MacCallum I."/>
        </authorList>
    </citation>
    <scope>NUCLEOTIDE SEQUENCE [LARGE SCALE GENOMIC DNA]</scope>
    <source>
        <strain evidence="9">Tucson 14024-0371.13</strain>
    </source>
</reference>
<evidence type="ECO:0000256" key="1">
    <source>
        <dbReference type="ARBA" id="ARBA00022723"/>
    </source>
</evidence>
<dbReference type="InterPro" id="IPR001841">
    <property type="entry name" value="Znf_RING"/>
</dbReference>
<evidence type="ECO:0000256" key="6">
    <source>
        <dbReference type="SAM" id="MobiDB-lite"/>
    </source>
</evidence>
<evidence type="ECO:0000259" key="7">
    <source>
        <dbReference type="PROSITE" id="PS50089"/>
    </source>
</evidence>